<dbReference type="Proteomes" id="UP000095255">
    <property type="component" value="Unassembled WGS sequence"/>
</dbReference>
<protein>
    <submittedName>
        <fullName evidence="1">Uncharacterized protein</fullName>
    </submittedName>
</protein>
<comment type="caution">
    <text evidence="1">The sequence shown here is derived from an EMBL/GenBank/DDBJ whole genome shotgun (WGS) entry which is preliminary data.</text>
</comment>
<proteinExistence type="predicted"/>
<reference evidence="1 2" key="1">
    <citation type="submission" date="2016-09" db="EMBL/GenBank/DDBJ databases">
        <title>Desulfuribacillus arsenicus sp. nov., an obligately anaerobic, dissimilatory arsenic- and antimonate-reducing bacterium isolated from anoxic sediments.</title>
        <authorList>
            <person name="Abin C.A."/>
            <person name="Hollibaugh J.T."/>
        </authorList>
    </citation>
    <scope>NUCLEOTIDE SEQUENCE [LARGE SCALE GENOMIC DNA]</scope>
    <source>
        <strain evidence="1 2">MLFW-2</strain>
    </source>
</reference>
<organism evidence="1 2">
    <name type="scientific">Desulfuribacillus stibiiarsenatis</name>
    <dbReference type="NCBI Taxonomy" id="1390249"/>
    <lineage>
        <taxon>Bacteria</taxon>
        <taxon>Bacillati</taxon>
        <taxon>Bacillota</taxon>
        <taxon>Desulfuribacillia</taxon>
        <taxon>Desulfuribacillales</taxon>
        <taxon>Desulfuribacillaceae</taxon>
        <taxon>Desulfuribacillus</taxon>
    </lineage>
</organism>
<dbReference type="RefSeq" id="WP_069701173.1">
    <property type="nucleotide sequence ID" value="NZ_MJAT01000004.1"/>
</dbReference>
<dbReference type="EMBL" id="MJAT01000004">
    <property type="protein sequence ID" value="OEH86387.1"/>
    <property type="molecule type" value="Genomic_DNA"/>
</dbReference>
<sequence>MTRRKLDMNAEQHLANFLDKNFYPWFKDKYNFKSVTRSKEQSMQIKGIDVSIETRNSELVNIDEKAQLYYINKGLPTFAFELNFINRRNDLAEGWLLNDELDTDYYLLVWPYATHTSLKTLTEEDITKLECILIKKSKIHEYLIAKGWDKNRIYHKADGIRNVDTYGRIAIEGEDNFYFFYSDPTKYTESPINLVIKKYVLKKLSKGIFVVTKDEVEEK</sequence>
<keyword evidence="2" id="KW-1185">Reference proteome</keyword>
<dbReference type="AlphaFoldDB" id="A0A1E5L899"/>
<gene>
    <name evidence="1" type="ORF">BHU72_13270</name>
</gene>
<evidence type="ECO:0000313" key="2">
    <source>
        <dbReference type="Proteomes" id="UP000095255"/>
    </source>
</evidence>
<dbReference type="STRING" id="1390249.BHU72_13270"/>
<name>A0A1E5L899_9FIRM</name>
<evidence type="ECO:0000313" key="1">
    <source>
        <dbReference type="EMBL" id="OEH86387.1"/>
    </source>
</evidence>
<accession>A0A1E5L899</accession>
<dbReference type="OrthoDB" id="1999292at2"/>